<dbReference type="EMBL" id="BAABDJ010000037">
    <property type="protein sequence ID" value="GAA4016556.1"/>
    <property type="molecule type" value="Genomic_DNA"/>
</dbReference>
<dbReference type="PANTHER" id="PTHR34849:SF3">
    <property type="entry name" value="SSR2962 PROTEIN"/>
    <property type="match status" value="1"/>
</dbReference>
<name>A0ABP7SUI5_9BACT</name>
<sequence length="64" mass="6774">MESRLARITTNPRRCGGRPCLRGLRIRGADVLQLCAAGLTAGQILGGMPDLEALDLQAALHYAA</sequence>
<gene>
    <name evidence="1" type="ORF">GCM10022408_32550</name>
</gene>
<evidence type="ECO:0000313" key="1">
    <source>
        <dbReference type="EMBL" id="GAA4016556.1"/>
    </source>
</evidence>
<dbReference type="InterPro" id="IPR036388">
    <property type="entry name" value="WH-like_DNA-bd_sf"/>
</dbReference>
<dbReference type="PANTHER" id="PTHR34849">
    <property type="entry name" value="SSL5025 PROTEIN"/>
    <property type="match status" value="1"/>
</dbReference>
<protein>
    <recommendedName>
        <fullName evidence="3">DUF433 domain-containing protein</fullName>
    </recommendedName>
</protein>
<dbReference type="Gene3D" id="1.10.10.10">
    <property type="entry name" value="Winged helix-like DNA-binding domain superfamily/Winged helix DNA-binding domain"/>
    <property type="match status" value="1"/>
</dbReference>
<dbReference type="SUPFAM" id="SSF46689">
    <property type="entry name" value="Homeodomain-like"/>
    <property type="match status" value="1"/>
</dbReference>
<proteinExistence type="predicted"/>
<dbReference type="Proteomes" id="UP001500567">
    <property type="component" value="Unassembled WGS sequence"/>
</dbReference>
<keyword evidence="2" id="KW-1185">Reference proteome</keyword>
<evidence type="ECO:0000313" key="2">
    <source>
        <dbReference type="Proteomes" id="UP001500567"/>
    </source>
</evidence>
<dbReference type="InterPro" id="IPR007367">
    <property type="entry name" value="DUF433"/>
</dbReference>
<dbReference type="InterPro" id="IPR009057">
    <property type="entry name" value="Homeodomain-like_sf"/>
</dbReference>
<dbReference type="Pfam" id="PF04255">
    <property type="entry name" value="DUF433"/>
    <property type="match status" value="1"/>
</dbReference>
<accession>A0ABP7SUI5</accession>
<organism evidence="1 2">
    <name type="scientific">Hymenobacter fastidiosus</name>
    <dbReference type="NCBI Taxonomy" id="486264"/>
    <lineage>
        <taxon>Bacteria</taxon>
        <taxon>Pseudomonadati</taxon>
        <taxon>Bacteroidota</taxon>
        <taxon>Cytophagia</taxon>
        <taxon>Cytophagales</taxon>
        <taxon>Hymenobacteraceae</taxon>
        <taxon>Hymenobacter</taxon>
    </lineage>
</organism>
<dbReference type="RefSeq" id="WP_345074457.1">
    <property type="nucleotide sequence ID" value="NZ_BAABDJ010000037.1"/>
</dbReference>
<comment type="caution">
    <text evidence="1">The sequence shown here is derived from an EMBL/GenBank/DDBJ whole genome shotgun (WGS) entry which is preliminary data.</text>
</comment>
<reference evidence="2" key="1">
    <citation type="journal article" date="2019" name="Int. J. Syst. Evol. Microbiol.">
        <title>The Global Catalogue of Microorganisms (GCM) 10K type strain sequencing project: providing services to taxonomists for standard genome sequencing and annotation.</title>
        <authorList>
            <consortium name="The Broad Institute Genomics Platform"/>
            <consortium name="The Broad Institute Genome Sequencing Center for Infectious Disease"/>
            <person name="Wu L."/>
            <person name="Ma J."/>
        </authorList>
    </citation>
    <scope>NUCLEOTIDE SEQUENCE [LARGE SCALE GENOMIC DNA]</scope>
    <source>
        <strain evidence="2">JCM 17224</strain>
    </source>
</reference>
<evidence type="ECO:0008006" key="3">
    <source>
        <dbReference type="Google" id="ProtNLM"/>
    </source>
</evidence>